<dbReference type="EMBL" id="DSXI01000553">
    <property type="protein sequence ID" value="HGS05919.1"/>
    <property type="molecule type" value="Genomic_DNA"/>
</dbReference>
<gene>
    <name evidence="2" type="ORF">ENT08_09360</name>
</gene>
<proteinExistence type="predicted"/>
<evidence type="ECO:0000313" key="2">
    <source>
        <dbReference type="EMBL" id="HGS05919.1"/>
    </source>
</evidence>
<organism evidence="2">
    <name type="scientific">Desulfobacca acetoxidans</name>
    <dbReference type="NCBI Taxonomy" id="60893"/>
    <lineage>
        <taxon>Bacteria</taxon>
        <taxon>Pseudomonadati</taxon>
        <taxon>Thermodesulfobacteriota</taxon>
        <taxon>Desulfobaccia</taxon>
        <taxon>Desulfobaccales</taxon>
        <taxon>Desulfobaccaceae</taxon>
        <taxon>Desulfobacca</taxon>
    </lineage>
</organism>
<keyword evidence="1" id="KW-0812">Transmembrane</keyword>
<accession>A0A7V4G9L0</accession>
<sequence length="217" mass="23426">MNKVRLRGNGSASAPEKITMQEAEKGENMRMMKLAVMLAAVLVLLPGGVMAELIAEGDAVEGNSWSQAFTEGGTRISFDRMVFEITSGPAVFESPGFSSSDTNSDTNSDTDWNATLSNENKKIEAVASRDTTFAQFTLHFTGNKTDATVSNPLIFVFHAYPSGQTDPVDYCTATWDGTSWSFSQVDLVAVPLPGALVLLGVGLMRLAAHRRRRLLQG</sequence>
<name>A0A7V4G9L0_9BACT</name>
<protein>
    <submittedName>
        <fullName evidence="2">Uncharacterized protein</fullName>
    </submittedName>
</protein>
<reference evidence="2" key="1">
    <citation type="journal article" date="2020" name="mSystems">
        <title>Genome- and Community-Level Interaction Insights into Carbon Utilization and Element Cycling Functions of Hydrothermarchaeota in Hydrothermal Sediment.</title>
        <authorList>
            <person name="Zhou Z."/>
            <person name="Liu Y."/>
            <person name="Xu W."/>
            <person name="Pan J."/>
            <person name="Luo Z.H."/>
            <person name="Li M."/>
        </authorList>
    </citation>
    <scope>NUCLEOTIDE SEQUENCE [LARGE SCALE GENOMIC DNA]</scope>
    <source>
        <strain evidence="2">SpSt-548</strain>
    </source>
</reference>
<keyword evidence="1" id="KW-0472">Membrane</keyword>
<keyword evidence="1" id="KW-1133">Transmembrane helix</keyword>
<feature type="transmembrane region" description="Helical" evidence="1">
    <location>
        <begin position="188"/>
        <end position="208"/>
    </location>
</feature>
<comment type="caution">
    <text evidence="2">The sequence shown here is derived from an EMBL/GenBank/DDBJ whole genome shotgun (WGS) entry which is preliminary data.</text>
</comment>
<dbReference type="AlphaFoldDB" id="A0A7V4G9L0"/>
<evidence type="ECO:0000256" key="1">
    <source>
        <dbReference type="SAM" id="Phobius"/>
    </source>
</evidence>